<protein>
    <submittedName>
        <fullName evidence="2">Uncharacterized protein</fullName>
    </submittedName>
</protein>
<evidence type="ECO:0000313" key="3">
    <source>
        <dbReference type="Proteomes" id="UP000054350"/>
    </source>
</evidence>
<gene>
    <name evidence="2" type="ORF">AMAG_07561</name>
</gene>
<dbReference type="PANTHER" id="PTHR20953:SF3">
    <property type="entry name" value="P-LOOP CONTAINING NUCLEOSIDE TRIPHOSPHATE HYDROLASES SUPERFAMILY PROTEIN"/>
    <property type="match status" value="1"/>
</dbReference>
<organism evidence="2 3">
    <name type="scientific">Allomyces macrogynus (strain ATCC 38327)</name>
    <name type="common">Allomyces javanicus var. macrogynus</name>
    <dbReference type="NCBI Taxonomy" id="578462"/>
    <lineage>
        <taxon>Eukaryota</taxon>
        <taxon>Fungi</taxon>
        <taxon>Fungi incertae sedis</taxon>
        <taxon>Blastocladiomycota</taxon>
        <taxon>Blastocladiomycetes</taxon>
        <taxon>Blastocladiales</taxon>
        <taxon>Blastocladiaceae</taxon>
        <taxon>Allomyces</taxon>
    </lineage>
</organism>
<dbReference type="VEuPathDB" id="FungiDB:AMAG_07561"/>
<dbReference type="OrthoDB" id="26838at2759"/>
<dbReference type="InterPro" id="IPR027417">
    <property type="entry name" value="P-loop_NTPase"/>
</dbReference>
<evidence type="ECO:0000313" key="2">
    <source>
        <dbReference type="EMBL" id="KNE62331.1"/>
    </source>
</evidence>
<sequence>MYHYLRRAQANQLPLALSRSRASRVPLSAPAPAPAAAMPAPPSPSAPPAYGACLAAACDVLSVMPGQCAPVDALGMALDGPFAEVLAELGDVSQLATEFPDHVSYDLIYDALALIEHPRTLPPPDDGAVDARRLALRLLSAYRDNEPGVVPAATVNAIFAHHAKHIGQVGGPEAVADAYPAYLEYNINGSVELLDEPPNPLDPLSPADLARAVDATRSSAPSATTTKSSAQPSAATTTRAASPAVPLAAPATTAKTDASSTTSSRVASPVPPRVPTTTTSVTRSPTPSRDDAPNYVECLRTTCEFLKKRPAGTATLSDLNGIAGRFPRVVHELMSLKGLSIEFPDHITHNARLKALRVTSTNFDSLPPDGYIHRRRRALRLLLAYNDNQLGKLPPAVVQTILDKHRAELSGISTANEIARAYPMFTRIEPNGDLNLFSFPTRMLEPKSLEEEDEPVKPGMPAAMAKSAVASTARSTAAPTPASRPSTTGASTATRTTSAASLPPTTPPSTRATSAASQLPTSSSSTITTTATAPSPVPRSKSAVPAHWHPRRSLSRCDIFVVKSASTAWHLPAIVRDANVTKLGVSIELGADGTTADVISISFIDPYRVKPLVFVWDFARAPVADQPLMKMRLQSIMREPALVVVMHGRAAVRDLVRCLDVRPNMVDTQALFQEWMELTVAVWTKFGDAVAKELGAPSMVNVTGHATLNMVLDACKRPQNEHAGMVSVTDFRRGETFWDRHDAQGMLLEYTACNADQLVPAAYLMIKRVGELKALQEDADAREESEEEAEEVETGYVKAMGSVVEPAPAPAPAATAKAPAPPAAAREPVATAAKSPTPAGPSTASPKEAVPTAPASRGPSAVKEDTKTTTSRGVVGAEERKPASRAPTPAEELMPPPGLGLIARKEDAKPTSRAATGAKQQEETQPVIRSATVPKEESKPVVVPAPSPAPAVATVAPSAPAATTVAKAAEPEPPMRNAADARPVPLTKGHPSTHPVNGNGTHDDDDIDPSLGATWATAPLPMGRHAMARFAADTGALEWRNATGAEADDVSQSGAMSHDDFEAIEIGWRNDMEARLLFGILPPPIRAALLRHGANTINVLDELVLDIGRVPQVLFWDAGRVRVERLKQCDPVSRQDLDMICAPLQFGAGNRVGLEGTLHQFSRLLNRTGQVVGLTVRLGRESLPGRGVTGMLLDLMEGGNQSILIAGRSGRDRTTTVRDLASRLAARNHHVLVIDTYGELGGDSDVPHAALGQARRVHVPDRMQQHELIAEAVFNHAPDVLVLHDLITPDDFAALRVAAPRVHAVIVTAPGPLAAVTQSAVWRPLLVGGERVFDAAVEVVEQGVVRVARDVAELEGNAAMVQRRSWPWVGREQQPVQTGPGGERNGKVELGQGMFWVEWERI</sequence>
<feature type="compositionally biased region" description="Low complexity" evidence="1">
    <location>
        <begin position="812"/>
        <end position="847"/>
    </location>
</feature>
<dbReference type="PANTHER" id="PTHR20953">
    <property type="entry name" value="KINASE-RELATED"/>
    <property type="match status" value="1"/>
</dbReference>
<dbReference type="Gene3D" id="3.40.50.300">
    <property type="entry name" value="P-loop containing nucleotide triphosphate hydrolases"/>
    <property type="match status" value="1"/>
</dbReference>
<reference evidence="2 3" key="1">
    <citation type="submission" date="2009-11" db="EMBL/GenBank/DDBJ databases">
        <title>Annotation of Allomyces macrogynus ATCC 38327.</title>
        <authorList>
            <consortium name="The Broad Institute Genome Sequencing Platform"/>
            <person name="Russ C."/>
            <person name="Cuomo C."/>
            <person name="Burger G."/>
            <person name="Gray M.W."/>
            <person name="Holland P.W.H."/>
            <person name="King N."/>
            <person name="Lang F.B.F."/>
            <person name="Roger A.J."/>
            <person name="Ruiz-Trillo I."/>
            <person name="Young S.K."/>
            <person name="Zeng Q."/>
            <person name="Gargeya S."/>
            <person name="Fitzgerald M."/>
            <person name="Haas B."/>
            <person name="Abouelleil A."/>
            <person name="Alvarado L."/>
            <person name="Arachchi H.M."/>
            <person name="Berlin A."/>
            <person name="Chapman S.B."/>
            <person name="Gearin G."/>
            <person name="Goldberg J."/>
            <person name="Griggs A."/>
            <person name="Gujja S."/>
            <person name="Hansen M."/>
            <person name="Heiman D."/>
            <person name="Howarth C."/>
            <person name="Larimer J."/>
            <person name="Lui A."/>
            <person name="MacDonald P.J.P."/>
            <person name="McCowen C."/>
            <person name="Montmayeur A."/>
            <person name="Murphy C."/>
            <person name="Neiman D."/>
            <person name="Pearson M."/>
            <person name="Priest M."/>
            <person name="Roberts A."/>
            <person name="Saif S."/>
            <person name="Shea T."/>
            <person name="Sisk P."/>
            <person name="Stolte C."/>
            <person name="Sykes S."/>
            <person name="Wortman J."/>
            <person name="Nusbaum C."/>
            <person name="Birren B."/>
        </authorList>
    </citation>
    <scope>NUCLEOTIDE SEQUENCE [LARGE SCALE GENOMIC DNA]</scope>
    <source>
        <strain evidence="2 3">ATCC 38327</strain>
    </source>
</reference>
<feature type="region of interest" description="Disordered" evidence="1">
    <location>
        <begin position="808"/>
        <end position="945"/>
    </location>
</feature>
<dbReference type="STRING" id="578462.A0A0L0SII8"/>
<evidence type="ECO:0000256" key="1">
    <source>
        <dbReference type="SAM" id="MobiDB-lite"/>
    </source>
</evidence>
<feature type="region of interest" description="Disordered" evidence="1">
    <location>
        <begin position="963"/>
        <end position="1003"/>
    </location>
</feature>
<accession>A0A0L0SII8</accession>
<feature type="compositionally biased region" description="Low complexity" evidence="1">
    <location>
        <begin position="462"/>
        <end position="534"/>
    </location>
</feature>
<feature type="compositionally biased region" description="Low complexity" evidence="1">
    <location>
        <begin position="213"/>
        <end position="268"/>
    </location>
</feature>
<dbReference type="Proteomes" id="UP000054350">
    <property type="component" value="Unassembled WGS sequence"/>
</dbReference>
<feature type="region of interest" description="Disordered" evidence="1">
    <location>
        <begin position="213"/>
        <end position="293"/>
    </location>
</feature>
<name>A0A0L0SII8_ALLM3</name>
<proteinExistence type="predicted"/>
<dbReference type="EMBL" id="GG745340">
    <property type="protein sequence ID" value="KNE62331.1"/>
    <property type="molecule type" value="Genomic_DNA"/>
</dbReference>
<reference evidence="3" key="2">
    <citation type="submission" date="2009-11" db="EMBL/GenBank/DDBJ databases">
        <title>The Genome Sequence of Allomyces macrogynus strain ATCC 38327.</title>
        <authorList>
            <consortium name="The Broad Institute Genome Sequencing Platform"/>
            <person name="Russ C."/>
            <person name="Cuomo C."/>
            <person name="Shea T."/>
            <person name="Young S.K."/>
            <person name="Zeng Q."/>
            <person name="Koehrsen M."/>
            <person name="Haas B."/>
            <person name="Borodovsky M."/>
            <person name="Guigo R."/>
            <person name="Alvarado L."/>
            <person name="Berlin A."/>
            <person name="Borenstein D."/>
            <person name="Chen Z."/>
            <person name="Engels R."/>
            <person name="Freedman E."/>
            <person name="Gellesch M."/>
            <person name="Goldberg J."/>
            <person name="Griggs A."/>
            <person name="Gujja S."/>
            <person name="Heiman D."/>
            <person name="Hepburn T."/>
            <person name="Howarth C."/>
            <person name="Jen D."/>
            <person name="Larson L."/>
            <person name="Lewis B."/>
            <person name="Mehta T."/>
            <person name="Park D."/>
            <person name="Pearson M."/>
            <person name="Roberts A."/>
            <person name="Saif S."/>
            <person name="Shenoy N."/>
            <person name="Sisk P."/>
            <person name="Stolte C."/>
            <person name="Sykes S."/>
            <person name="Walk T."/>
            <person name="White J."/>
            <person name="Yandava C."/>
            <person name="Burger G."/>
            <person name="Gray M.W."/>
            <person name="Holland P.W.H."/>
            <person name="King N."/>
            <person name="Lang F.B.F."/>
            <person name="Roger A.J."/>
            <person name="Ruiz-Trillo I."/>
            <person name="Lander E."/>
            <person name="Nusbaum C."/>
        </authorList>
    </citation>
    <scope>NUCLEOTIDE SEQUENCE [LARGE SCALE GENOMIC DNA]</scope>
    <source>
        <strain evidence="3">ATCC 38327</strain>
    </source>
</reference>
<feature type="region of interest" description="Disordered" evidence="1">
    <location>
        <begin position="447"/>
        <end position="548"/>
    </location>
</feature>
<keyword evidence="3" id="KW-1185">Reference proteome</keyword>
<feature type="compositionally biased region" description="Low complexity" evidence="1">
    <location>
        <begin position="275"/>
        <end position="287"/>
    </location>
</feature>